<accession>A0ACA9S4E4</accession>
<comment type="caution">
    <text evidence="1">The sequence shown here is derived from an EMBL/GenBank/DDBJ whole genome shotgun (WGS) entry which is preliminary data.</text>
</comment>
<gene>
    <name evidence="1" type="ORF">RPERSI_LOCUS26401</name>
</gene>
<name>A0ACA9S4E4_9GLOM</name>
<sequence>IEYAEPLETYLIEHDVKSFDYSQFCNIKVIGKGGYAIVYSASYEGEVYALKSLNNNLALGYSEYKQLKNE</sequence>
<protein>
    <submittedName>
        <fullName evidence="1">22250_t:CDS:1</fullName>
    </submittedName>
</protein>
<keyword evidence="2" id="KW-1185">Reference proteome</keyword>
<feature type="non-terminal residue" evidence="1">
    <location>
        <position position="1"/>
    </location>
</feature>
<evidence type="ECO:0000313" key="2">
    <source>
        <dbReference type="Proteomes" id="UP000789920"/>
    </source>
</evidence>
<organism evidence="1 2">
    <name type="scientific">Racocetra persica</name>
    <dbReference type="NCBI Taxonomy" id="160502"/>
    <lineage>
        <taxon>Eukaryota</taxon>
        <taxon>Fungi</taxon>
        <taxon>Fungi incertae sedis</taxon>
        <taxon>Mucoromycota</taxon>
        <taxon>Glomeromycotina</taxon>
        <taxon>Glomeromycetes</taxon>
        <taxon>Diversisporales</taxon>
        <taxon>Gigasporaceae</taxon>
        <taxon>Racocetra</taxon>
    </lineage>
</organism>
<reference evidence="1" key="1">
    <citation type="submission" date="2021-06" db="EMBL/GenBank/DDBJ databases">
        <authorList>
            <person name="Kallberg Y."/>
            <person name="Tangrot J."/>
            <person name="Rosling A."/>
        </authorList>
    </citation>
    <scope>NUCLEOTIDE SEQUENCE</scope>
    <source>
        <strain evidence="1">MA461A</strain>
    </source>
</reference>
<dbReference type="Proteomes" id="UP000789920">
    <property type="component" value="Unassembled WGS sequence"/>
</dbReference>
<evidence type="ECO:0000313" key="1">
    <source>
        <dbReference type="EMBL" id="CAG8825091.1"/>
    </source>
</evidence>
<proteinExistence type="predicted"/>
<dbReference type="EMBL" id="CAJVQC010089971">
    <property type="protein sequence ID" value="CAG8825091.1"/>
    <property type="molecule type" value="Genomic_DNA"/>
</dbReference>
<feature type="non-terminal residue" evidence="1">
    <location>
        <position position="70"/>
    </location>
</feature>